<dbReference type="Proteomes" id="UP001501047">
    <property type="component" value="Unassembled WGS sequence"/>
</dbReference>
<keyword evidence="6 10" id="KW-0812">Transmembrane</keyword>
<keyword evidence="8 10" id="KW-0472">Membrane</keyword>
<comment type="similarity">
    <text evidence="2">Belongs to the multi antimicrobial extrusion (MATE) (TC 2.A.66.1) family. MepA subfamily.</text>
</comment>
<feature type="transmembrane region" description="Helical" evidence="10">
    <location>
        <begin position="229"/>
        <end position="252"/>
    </location>
</feature>
<dbReference type="PANTHER" id="PTHR43823:SF3">
    <property type="entry name" value="MULTIDRUG EXPORT PROTEIN MEPA"/>
    <property type="match status" value="1"/>
</dbReference>
<dbReference type="NCBIfam" id="TIGR00797">
    <property type="entry name" value="matE"/>
    <property type="match status" value="1"/>
</dbReference>
<proteinExistence type="inferred from homology"/>
<evidence type="ECO:0000256" key="5">
    <source>
        <dbReference type="ARBA" id="ARBA00022475"/>
    </source>
</evidence>
<dbReference type="PIRSF" id="PIRSF006603">
    <property type="entry name" value="DinF"/>
    <property type="match status" value="1"/>
</dbReference>
<evidence type="ECO:0000256" key="4">
    <source>
        <dbReference type="ARBA" id="ARBA00022448"/>
    </source>
</evidence>
<protein>
    <recommendedName>
        <fullName evidence="3">Multidrug export protein MepA</fullName>
    </recommendedName>
</protein>
<evidence type="ECO:0000256" key="1">
    <source>
        <dbReference type="ARBA" id="ARBA00004651"/>
    </source>
</evidence>
<feature type="transmembrane region" description="Helical" evidence="10">
    <location>
        <begin position="429"/>
        <end position="446"/>
    </location>
</feature>
<dbReference type="InterPro" id="IPR051327">
    <property type="entry name" value="MATE_MepA_subfamily"/>
</dbReference>
<feature type="transmembrane region" description="Helical" evidence="10">
    <location>
        <begin position="196"/>
        <end position="217"/>
    </location>
</feature>
<name>A0ABN1KR91_CLOSU</name>
<dbReference type="Pfam" id="PF01554">
    <property type="entry name" value="MatE"/>
    <property type="match status" value="2"/>
</dbReference>
<sequence>MSKNNVDLGKDKVGSLLFKLALPAIIAQLVNVLYNMVDRIFIGRIPNGDLAMAGVGVAFPIIMIISAFSALIGMGGAPIAAIKMGEKDNEGAEKILSNSFSTLVIIGIILTIGFLIFKEPILWAFGASKNTIGFANDYLTIYLIGTVCVQIALGMNPFINTQGFAKTGMITVMVGAVINIVLDPILIFGFNMGVEGAALATILAQAVSAIWVLYFLFGKKSILKIRKKYIVPDIKVVLGIMALGVSPFIMQATESLVLISLNNKLKIYGGDLAVGAMTIMSSIMQIIFLPLMGLTQGAQPIISYNYGSKQMDRVKKTFKLLITSCLTYTTIMWASLLLFPTVFVGIFNNKPELVAITAWSIRIFFAGIFIFGAQSACQQTFLALGKAKISLVLALLRKIILLIPLIFILPMFFEGDAGKLQGVLTAEPVADIIASVTTIICFTIFYKRTLNNNLLSNNEVEENNI</sequence>
<feature type="transmembrane region" description="Helical" evidence="10">
    <location>
        <begin position="57"/>
        <end position="82"/>
    </location>
</feature>
<feature type="transmembrane region" description="Helical" evidence="10">
    <location>
        <begin position="272"/>
        <end position="294"/>
    </location>
</feature>
<dbReference type="PANTHER" id="PTHR43823">
    <property type="entry name" value="SPORULATION PROTEIN YKVU"/>
    <property type="match status" value="1"/>
</dbReference>
<evidence type="ECO:0000256" key="10">
    <source>
        <dbReference type="SAM" id="Phobius"/>
    </source>
</evidence>
<feature type="transmembrane region" description="Helical" evidence="10">
    <location>
        <begin position="353"/>
        <end position="377"/>
    </location>
</feature>
<gene>
    <name evidence="11" type="ORF">GCM10008908_22090</name>
</gene>
<feature type="transmembrane region" description="Helical" evidence="10">
    <location>
        <begin position="389"/>
        <end position="409"/>
    </location>
</feature>
<comment type="caution">
    <text evidence="11">The sequence shown here is derived from an EMBL/GenBank/DDBJ whole genome shotgun (WGS) entry which is preliminary data.</text>
</comment>
<dbReference type="EMBL" id="BAAACI010000006">
    <property type="protein sequence ID" value="GAA0773612.1"/>
    <property type="molecule type" value="Genomic_DNA"/>
</dbReference>
<accession>A0ABN1KR91</accession>
<reference evidence="11 12" key="1">
    <citation type="journal article" date="2019" name="Int. J. Syst. Evol. Microbiol.">
        <title>The Global Catalogue of Microorganisms (GCM) 10K type strain sequencing project: providing services to taxonomists for standard genome sequencing and annotation.</title>
        <authorList>
            <consortium name="The Broad Institute Genomics Platform"/>
            <consortium name="The Broad Institute Genome Sequencing Center for Infectious Disease"/>
            <person name="Wu L."/>
            <person name="Ma J."/>
        </authorList>
    </citation>
    <scope>NUCLEOTIDE SEQUENCE [LARGE SCALE GENOMIC DNA]</scope>
    <source>
        <strain evidence="11 12">JCM 1417</strain>
    </source>
</reference>
<keyword evidence="9" id="KW-0046">Antibiotic resistance</keyword>
<dbReference type="InterPro" id="IPR048279">
    <property type="entry name" value="MdtK-like"/>
</dbReference>
<keyword evidence="12" id="KW-1185">Reference proteome</keyword>
<evidence type="ECO:0000256" key="2">
    <source>
        <dbReference type="ARBA" id="ARBA00008417"/>
    </source>
</evidence>
<dbReference type="InterPro" id="IPR045070">
    <property type="entry name" value="MATE_MepA-like"/>
</dbReference>
<evidence type="ECO:0000256" key="8">
    <source>
        <dbReference type="ARBA" id="ARBA00023136"/>
    </source>
</evidence>
<comment type="subcellular location">
    <subcellularLocation>
        <location evidence="1">Cell membrane</location>
        <topology evidence="1">Multi-pass membrane protein</topology>
    </subcellularLocation>
</comment>
<keyword evidence="7 10" id="KW-1133">Transmembrane helix</keyword>
<dbReference type="RefSeq" id="WP_343826415.1">
    <property type="nucleotide sequence ID" value="NZ_BAAACI010000006.1"/>
</dbReference>
<evidence type="ECO:0000256" key="7">
    <source>
        <dbReference type="ARBA" id="ARBA00022989"/>
    </source>
</evidence>
<evidence type="ECO:0000313" key="12">
    <source>
        <dbReference type="Proteomes" id="UP001501047"/>
    </source>
</evidence>
<keyword evidence="4" id="KW-0813">Transport</keyword>
<feature type="transmembrane region" description="Helical" evidence="10">
    <location>
        <begin position="170"/>
        <end position="190"/>
    </location>
</feature>
<keyword evidence="5" id="KW-1003">Cell membrane</keyword>
<dbReference type="InterPro" id="IPR002528">
    <property type="entry name" value="MATE_fam"/>
</dbReference>
<dbReference type="CDD" id="cd13143">
    <property type="entry name" value="MATE_MepA_like"/>
    <property type="match status" value="1"/>
</dbReference>
<evidence type="ECO:0000256" key="3">
    <source>
        <dbReference type="ARBA" id="ARBA00022106"/>
    </source>
</evidence>
<evidence type="ECO:0000256" key="6">
    <source>
        <dbReference type="ARBA" id="ARBA00022692"/>
    </source>
</evidence>
<feature type="transmembrane region" description="Helical" evidence="10">
    <location>
        <begin position="138"/>
        <end position="158"/>
    </location>
</feature>
<feature type="transmembrane region" description="Helical" evidence="10">
    <location>
        <begin position="16"/>
        <end position="37"/>
    </location>
</feature>
<evidence type="ECO:0000313" key="11">
    <source>
        <dbReference type="EMBL" id="GAA0773612.1"/>
    </source>
</evidence>
<feature type="transmembrane region" description="Helical" evidence="10">
    <location>
        <begin position="103"/>
        <end position="126"/>
    </location>
</feature>
<feature type="transmembrane region" description="Helical" evidence="10">
    <location>
        <begin position="320"/>
        <end position="347"/>
    </location>
</feature>
<evidence type="ECO:0000256" key="9">
    <source>
        <dbReference type="ARBA" id="ARBA00023251"/>
    </source>
</evidence>
<organism evidence="11 12">
    <name type="scientific">Clostridium subterminale</name>
    <dbReference type="NCBI Taxonomy" id="1550"/>
    <lineage>
        <taxon>Bacteria</taxon>
        <taxon>Bacillati</taxon>
        <taxon>Bacillota</taxon>
        <taxon>Clostridia</taxon>
        <taxon>Eubacteriales</taxon>
        <taxon>Clostridiaceae</taxon>
        <taxon>Clostridium</taxon>
    </lineage>
</organism>